<keyword evidence="3" id="KW-1185">Reference proteome</keyword>
<evidence type="ECO:0000313" key="3">
    <source>
        <dbReference type="Proteomes" id="UP000761411"/>
    </source>
</evidence>
<comment type="caution">
    <text evidence="2">The sequence shown here is derived from an EMBL/GenBank/DDBJ whole genome shotgun (WGS) entry which is preliminary data.</text>
</comment>
<evidence type="ECO:0000313" key="2">
    <source>
        <dbReference type="EMBL" id="MBS8265738.1"/>
    </source>
</evidence>
<name>A0A944CM95_9BACI</name>
<evidence type="ECO:0000256" key="1">
    <source>
        <dbReference type="SAM" id="Phobius"/>
    </source>
</evidence>
<dbReference type="RefSeq" id="WP_213370315.1">
    <property type="nucleotide sequence ID" value="NZ_QTKX01000002.1"/>
</dbReference>
<keyword evidence="1" id="KW-0472">Membrane</keyword>
<dbReference type="Pfam" id="PF10112">
    <property type="entry name" value="Halogen_Hydrol"/>
    <property type="match status" value="1"/>
</dbReference>
<protein>
    <submittedName>
        <fullName evidence="2">Protein xpaC</fullName>
    </submittedName>
</protein>
<feature type="transmembrane region" description="Helical" evidence="1">
    <location>
        <begin position="7"/>
        <end position="27"/>
    </location>
</feature>
<organism evidence="2 3">
    <name type="scientific">Mesobacillus boroniphilus</name>
    <dbReference type="NCBI Taxonomy" id="308892"/>
    <lineage>
        <taxon>Bacteria</taxon>
        <taxon>Bacillati</taxon>
        <taxon>Bacillota</taxon>
        <taxon>Bacilli</taxon>
        <taxon>Bacillales</taxon>
        <taxon>Bacillaceae</taxon>
        <taxon>Mesobacillus</taxon>
    </lineage>
</organism>
<keyword evidence="1" id="KW-0812">Transmembrane</keyword>
<dbReference type="InterPro" id="IPR018770">
    <property type="entry name" value="ChloroindolylP_hydrolase"/>
</dbReference>
<keyword evidence="1" id="KW-1133">Transmembrane helix</keyword>
<dbReference type="AlphaFoldDB" id="A0A944CM95"/>
<dbReference type="Proteomes" id="UP000761411">
    <property type="component" value="Unassembled WGS sequence"/>
</dbReference>
<proteinExistence type="predicted"/>
<dbReference type="EMBL" id="QTKX01000002">
    <property type="protein sequence ID" value="MBS8265738.1"/>
    <property type="molecule type" value="Genomic_DNA"/>
</dbReference>
<reference evidence="2 3" key="1">
    <citation type="journal article" date="2021" name="Microorganisms">
        <title>Bacterial Dimethylsulfoniopropionate Biosynthesis in the East China Sea.</title>
        <authorList>
            <person name="Liu J."/>
            <person name="Zhang Y."/>
            <person name="Liu J."/>
            <person name="Zhong H."/>
            <person name="Williams B.T."/>
            <person name="Zheng Y."/>
            <person name="Curson A.R.J."/>
            <person name="Sun C."/>
            <person name="Sun H."/>
            <person name="Song D."/>
            <person name="Wagner Mackenzie B."/>
            <person name="Bermejo Martinez A."/>
            <person name="Todd J.D."/>
            <person name="Zhang X.H."/>
        </authorList>
    </citation>
    <scope>NUCLEOTIDE SEQUENCE [LARGE SCALE GENOMIC DNA]</scope>
    <source>
        <strain evidence="2 3">ESS08</strain>
    </source>
</reference>
<gene>
    <name evidence="2" type="ORF">DYI25_15030</name>
</gene>
<accession>A0A944CM95</accession>
<sequence>MNPFVSFIIRTAVALPSSILFWLLSFAGFDQTFLISSLIAIAGGGIVYGITGAYLKNRFLKRHGLTYKEYKYIKKNLDDANTKIKRLQKALFTIKHIRSLKQRIELLRMTKNIQRLTRREPRRFYQAEKFYFSHLDSVLELSERYAFLSSQSKANRELEFSLRDTQETLEDLTKVVEKDLYEVLSNDINHLNFEIDVAKNSIKKYKELPDESRRLK</sequence>
<feature type="transmembrane region" description="Helical" evidence="1">
    <location>
        <begin position="33"/>
        <end position="55"/>
    </location>
</feature>